<dbReference type="GeneTree" id="ENSGT00940000180569"/>
<evidence type="ECO:0000313" key="2">
    <source>
        <dbReference type="Ensembl" id="ENSNBRP00000029733.1"/>
    </source>
</evidence>
<keyword evidence="3" id="KW-1185">Reference proteome</keyword>
<dbReference type="PANTHER" id="PTHR31635">
    <property type="entry name" value="REVERSE TRANSCRIPTASE DOMAIN-CONTAINING PROTEIN-RELATED"/>
    <property type="match status" value="1"/>
</dbReference>
<organism evidence="2 3">
    <name type="scientific">Neolamprologus brichardi</name>
    <name type="common">Fairy cichlid</name>
    <name type="synonym">Lamprologus brichardi</name>
    <dbReference type="NCBI Taxonomy" id="32507"/>
    <lineage>
        <taxon>Eukaryota</taxon>
        <taxon>Metazoa</taxon>
        <taxon>Chordata</taxon>
        <taxon>Craniata</taxon>
        <taxon>Vertebrata</taxon>
        <taxon>Euteleostomi</taxon>
        <taxon>Actinopterygii</taxon>
        <taxon>Neopterygii</taxon>
        <taxon>Teleostei</taxon>
        <taxon>Neoteleostei</taxon>
        <taxon>Acanthomorphata</taxon>
        <taxon>Ovalentaria</taxon>
        <taxon>Cichlomorphae</taxon>
        <taxon>Cichliformes</taxon>
        <taxon>Cichlidae</taxon>
        <taxon>African cichlids</taxon>
        <taxon>Pseudocrenilabrinae</taxon>
        <taxon>Lamprologini</taxon>
        <taxon>Neolamprologus</taxon>
    </lineage>
</organism>
<dbReference type="SUPFAM" id="SSF56672">
    <property type="entry name" value="DNA/RNA polymerases"/>
    <property type="match status" value="1"/>
</dbReference>
<evidence type="ECO:0000259" key="1">
    <source>
        <dbReference type="PROSITE" id="PS50878"/>
    </source>
</evidence>
<feature type="domain" description="Reverse transcriptase" evidence="1">
    <location>
        <begin position="1"/>
        <end position="115"/>
    </location>
</feature>
<protein>
    <recommendedName>
        <fullName evidence="1">Reverse transcriptase domain-containing protein</fullName>
    </recommendedName>
</protein>
<dbReference type="PANTHER" id="PTHR31635:SF196">
    <property type="entry name" value="REVERSE TRANSCRIPTASE DOMAIN-CONTAINING PROTEIN-RELATED"/>
    <property type="match status" value="1"/>
</dbReference>
<dbReference type="PROSITE" id="PS50878">
    <property type="entry name" value="RT_POL"/>
    <property type="match status" value="1"/>
</dbReference>
<dbReference type="InterPro" id="IPR000477">
    <property type="entry name" value="RT_dom"/>
</dbReference>
<reference evidence="2" key="1">
    <citation type="submission" date="2025-08" db="UniProtKB">
        <authorList>
            <consortium name="Ensembl"/>
        </authorList>
    </citation>
    <scope>IDENTIFICATION</scope>
</reference>
<reference evidence="2" key="2">
    <citation type="submission" date="2025-09" db="UniProtKB">
        <authorList>
            <consortium name="Ensembl"/>
        </authorList>
    </citation>
    <scope>IDENTIFICATION</scope>
</reference>
<dbReference type="Ensembl" id="ENSNBRT00000030496.1">
    <property type="protein sequence ID" value="ENSNBRP00000029733.1"/>
    <property type="gene ID" value="ENSNBRG00000022638.1"/>
</dbReference>
<dbReference type="STRING" id="32507.ENSNBRP00000029733"/>
<dbReference type="InterPro" id="IPR043502">
    <property type="entry name" value="DNA/RNA_pol_sf"/>
</dbReference>
<proteinExistence type="predicted"/>
<dbReference type="Proteomes" id="UP000261580">
    <property type="component" value="Unassembled WGS sequence"/>
</dbReference>
<accession>A0A3Q4I6Z1</accession>
<sequence>ASAAPGSRQASKFCLQRSTRQGDLISPLIFTLVIEPLAEAIRNNQSISGYQIQGFEFKILLYADDVLLFVTNPQDSIPSVNKNKTIAMPLGNLPMTCNIPFTWSGSGFKYLGIHISPNIRSILKQNIDIVHKTKPRLSMKTSIDGQRFTNLHLQIVKEFQNNDVQCSLFIPHQLEHIISSKDSDDLEKSLCARDKAENKYWIPGIFGSSGSAALKTCLIMSWKSLHRLGNTSRKTQFTEPSIKSG</sequence>
<dbReference type="Pfam" id="PF00078">
    <property type="entry name" value="RVT_1"/>
    <property type="match status" value="1"/>
</dbReference>
<name>A0A3Q4I6Z1_NEOBR</name>
<evidence type="ECO:0000313" key="3">
    <source>
        <dbReference type="Proteomes" id="UP000261580"/>
    </source>
</evidence>
<dbReference type="AlphaFoldDB" id="A0A3Q4I6Z1"/>